<feature type="domain" description="Sulfotransferase" evidence="5">
    <location>
        <begin position="25"/>
        <end position="294"/>
    </location>
</feature>
<evidence type="ECO:0000256" key="3">
    <source>
        <dbReference type="RuleBase" id="RU361155"/>
    </source>
</evidence>
<dbReference type="OrthoDB" id="205623at2759"/>
<accession>A0A830H5U7</accession>
<evidence type="ECO:0000313" key="7">
    <source>
        <dbReference type="Proteomes" id="UP000660262"/>
    </source>
</evidence>
<evidence type="ECO:0000256" key="1">
    <source>
        <dbReference type="ARBA" id="ARBA00005771"/>
    </source>
</evidence>
<comment type="similarity">
    <text evidence="1 3">Belongs to the sulfotransferase 1 family.</text>
</comment>
<gene>
    <name evidence="6" type="ORF">PPROV_000073400</name>
</gene>
<dbReference type="Pfam" id="PF00685">
    <property type="entry name" value="Sulfotransfer_1"/>
    <property type="match status" value="1"/>
</dbReference>
<feature type="region of interest" description="Disordered" evidence="4">
    <location>
        <begin position="254"/>
        <end position="279"/>
    </location>
</feature>
<proteinExistence type="inferred from homology"/>
<dbReference type="InterPro" id="IPR027417">
    <property type="entry name" value="P-loop_NTPase"/>
</dbReference>
<name>A0A830H5U7_9CHLO</name>
<protein>
    <recommendedName>
        <fullName evidence="3">Sulfotransferase</fullName>
        <ecNumber evidence="3">2.8.2.-</ecNumber>
    </recommendedName>
</protein>
<dbReference type="AlphaFoldDB" id="A0A830H5U7"/>
<dbReference type="GO" id="GO:0008146">
    <property type="term" value="F:sulfotransferase activity"/>
    <property type="evidence" value="ECO:0007669"/>
    <property type="project" value="InterPro"/>
</dbReference>
<keyword evidence="2 3" id="KW-0808">Transferase</keyword>
<dbReference type="SUPFAM" id="SSF52540">
    <property type="entry name" value="P-loop containing nucleoside triphosphate hydrolases"/>
    <property type="match status" value="1"/>
</dbReference>
<dbReference type="Gene3D" id="3.40.50.300">
    <property type="entry name" value="P-loop containing nucleotide triphosphate hydrolases"/>
    <property type="match status" value="1"/>
</dbReference>
<organism evidence="6 7">
    <name type="scientific">Pycnococcus provasolii</name>
    <dbReference type="NCBI Taxonomy" id="41880"/>
    <lineage>
        <taxon>Eukaryota</taxon>
        <taxon>Viridiplantae</taxon>
        <taxon>Chlorophyta</taxon>
        <taxon>Pseudoscourfieldiophyceae</taxon>
        <taxon>Pseudoscourfieldiales</taxon>
        <taxon>Pycnococcaceae</taxon>
        <taxon>Pycnococcus</taxon>
    </lineage>
</organism>
<evidence type="ECO:0000256" key="2">
    <source>
        <dbReference type="ARBA" id="ARBA00022679"/>
    </source>
</evidence>
<keyword evidence="7" id="KW-1185">Reference proteome</keyword>
<reference evidence="6" key="1">
    <citation type="submission" date="2020-10" db="EMBL/GenBank/DDBJ databases">
        <title>Unveiling of a novel bifunctional photoreceptor, Dualchrome1, isolated from a cosmopolitan green alga.</title>
        <authorList>
            <person name="Suzuki S."/>
            <person name="Kawachi M."/>
        </authorList>
    </citation>
    <scope>NUCLEOTIDE SEQUENCE</scope>
    <source>
        <strain evidence="6">NIES 2893</strain>
    </source>
</reference>
<sequence>MVYPPSFTATSVLRGLTFEPADSGNDVIVATFVKSGTTWTTYLLHLIRAIAAGATLEQADAFDDIQQVVVELTWAYDCGQDPHNWIQPFEKIARIFKSHLSPSFATELHGDKAKYVFVLRDPLDVLCSEFNFFQPKVSNAPWIKHLATVDDFAKSDHWNDHAWFFNNGNVYEYHRQAWELRDLPNVMLVCFEDLKEDLPREVARLAQFMGVADRIDADACHKIADVASHAAMRSKREKFDEHWMSQQQVELGRFGPHGPNETAEKVTTNGTTGAGKRALSPEVAAAVQRAWSETVGLSSYEEMRSKIGVLAALREGYFVR</sequence>
<dbReference type="Proteomes" id="UP000660262">
    <property type="component" value="Unassembled WGS sequence"/>
</dbReference>
<comment type="caution">
    <text evidence="6">The sequence shown here is derived from an EMBL/GenBank/DDBJ whole genome shotgun (WGS) entry which is preliminary data.</text>
</comment>
<evidence type="ECO:0000313" key="6">
    <source>
        <dbReference type="EMBL" id="GHP01978.1"/>
    </source>
</evidence>
<dbReference type="PANTHER" id="PTHR11783">
    <property type="entry name" value="SULFOTRANSFERASE SULT"/>
    <property type="match status" value="1"/>
</dbReference>
<evidence type="ECO:0000256" key="4">
    <source>
        <dbReference type="SAM" id="MobiDB-lite"/>
    </source>
</evidence>
<dbReference type="InterPro" id="IPR000863">
    <property type="entry name" value="Sulfotransferase_dom"/>
</dbReference>
<evidence type="ECO:0000259" key="5">
    <source>
        <dbReference type="Pfam" id="PF00685"/>
    </source>
</evidence>
<dbReference type="EMBL" id="BNJQ01000002">
    <property type="protein sequence ID" value="GHP01978.1"/>
    <property type="molecule type" value="Genomic_DNA"/>
</dbReference>
<dbReference type="EC" id="2.8.2.-" evidence="3"/>